<evidence type="ECO:0000256" key="8">
    <source>
        <dbReference type="ARBA" id="ARBA00032005"/>
    </source>
</evidence>
<evidence type="ECO:0000256" key="1">
    <source>
        <dbReference type="ARBA" id="ARBA00001947"/>
    </source>
</evidence>
<protein>
    <recommendedName>
        <fullName evidence="4 13">Cytidine deaminase</fullName>
        <ecNumber evidence="4 13">3.5.4.5</ecNumber>
    </recommendedName>
    <alternativeName>
        <fullName evidence="8 13">Cytidine aminohydrolase</fullName>
    </alternativeName>
</protein>
<comment type="catalytic activity">
    <reaction evidence="13">
        <text>2'-deoxycytidine + H2O + H(+) = 2'-deoxyuridine + NH4(+)</text>
        <dbReference type="Rhea" id="RHEA:13433"/>
        <dbReference type="ChEBI" id="CHEBI:15377"/>
        <dbReference type="ChEBI" id="CHEBI:15378"/>
        <dbReference type="ChEBI" id="CHEBI:15698"/>
        <dbReference type="ChEBI" id="CHEBI:16450"/>
        <dbReference type="ChEBI" id="CHEBI:28938"/>
        <dbReference type="EC" id="3.5.4.5"/>
    </reaction>
</comment>
<name>A0AAW1USU4_9CUCU</name>
<feature type="domain" description="CMP/dCMP-type deaminase" evidence="14">
    <location>
        <begin position="18"/>
        <end position="145"/>
    </location>
</feature>
<reference evidence="15 16" key="1">
    <citation type="submission" date="2023-03" db="EMBL/GenBank/DDBJ databases">
        <title>Genome insight into feeding habits of ladybird beetles.</title>
        <authorList>
            <person name="Li H.-S."/>
            <person name="Huang Y.-H."/>
            <person name="Pang H."/>
        </authorList>
    </citation>
    <scope>NUCLEOTIDE SEQUENCE [LARGE SCALE GENOMIC DNA]</scope>
    <source>
        <strain evidence="15">SYSU_2023b</strain>
        <tissue evidence="15">Whole body</tissue>
    </source>
</reference>
<keyword evidence="6 13" id="KW-0378">Hydrolase</keyword>
<keyword evidence="16" id="KW-1185">Reference proteome</keyword>
<dbReference type="Pfam" id="PF00383">
    <property type="entry name" value="dCMP_cyt_deam_1"/>
    <property type="match status" value="1"/>
</dbReference>
<evidence type="ECO:0000256" key="4">
    <source>
        <dbReference type="ARBA" id="ARBA00012783"/>
    </source>
</evidence>
<dbReference type="AlphaFoldDB" id="A0AAW1USU4"/>
<feature type="binding site" evidence="12">
    <location>
        <position position="70"/>
    </location>
    <ligand>
        <name>Zn(2+)</name>
        <dbReference type="ChEBI" id="CHEBI:29105"/>
        <note>catalytic</note>
    </ligand>
</feature>
<evidence type="ECO:0000256" key="5">
    <source>
        <dbReference type="ARBA" id="ARBA00022723"/>
    </source>
</evidence>
<dbReference type="CDD" id="cd01283">
    <property type="entry name" value="cytidine_deaminase"/>
    <property type="match status" value="1"/>
</dbReference>
<comment type="similarity">
    <text evidence="3 13">Belongs to the cytidine and deoxycytidylate deaminase family.</text>
</comment>
<dbReference type="GO" id="GO:0008270">
    <property type="term" value="F:zinc ion binding"/>
    <property type="evidence" value="ECO:0007669"/>
    <property type="project" value="UniProtKB-UniRule"/>
</dbReference>
<evidence type="ECO:0000256" key="11">
    <source>
        <dbReference type="PIRSR" id="PIRSR606262-2"/>
    </source>
</evidence>
<evidence type="ECO:0000256" key="10">
    <source>
        <dbReference type="PIRSR" id="PIRSR606262-1"/>
    </source>
</evidence>
<dbReference type="FunFam" id="3.40.140.10:FF:000008">
    <property type="entry name" value="Cytidine deaminase"/>
    <property type="match status" value="1"/>
</dbReference>
<proteinExistence type="inferred from homology"/>
<organism evidence="15 16">
    <name type="scientific">Henosepilachna vigintioctopunctata</name>
    <dbReference type="NCBI Taxonomy" id="420089"/>
    <lineage>
        <taxon>Eukaryota</taxon>
        <taxon>Metazoa</taxon>
        <taxon>Ecdysozoa</taxon>
        <taxon>Arthropoda</taxon>
        <taxon>Hexapoda</taxon>
        <taxon>Insecta</taxon>
        <taxon>Pterygota</taxon>
        <taxon>Neoptera</taxon>
        <taxon>Endopterygota</taxon>
        <taxon>Coleoptera</taxon>
        <taxon>Polyphaga</taxon>
        <taxon>Cucujiformia</taxon>
        <taxon>Coccinelloidea</taxon>
        <taxon>Coccinellidae</taxon>
        <taxon>Epilachninae</taxon>
        <taxon>Epilachnini</taxon>
        <taxon>Henosepilachna</taxon>
    </lineage>
</organism>
<dbReference type="InterPro" id="IPR050202">
    <property type="entry name" value="Cyt/Deoxycyt_deaminase"/>
</dbReference>
<sequence>MAGQISISSIQKMKNLSADIQNLLREAVEARLSSYSPYSNFKVGAAVLSEDGVIFKGCNVENASYPIGMCAEKTAFGAAICAGKRKFKAVAIIADQEKVFTPPCGGCRQFMSEFNEIDLYISKPDLTNVLVTSLKDILPLQFEVNADYSF</sequence>
<dbReference type="PROSITE" id="PS51747">
    <property type="entry name" value="CYT_DCMP_DEAMINASES_2"/>
    <property type="match status" value="1"/>
</dbReference>
<feature type="binding site" evidence="12">
    <location>
        <position position="107"/>
    </location>
    <ligand>
        <name>Zn(2+)</name>
        <dbReference type="ChEBI" id="CHEBI:29105"/>
        <note>catalytic</note>
    </ligand>
</feature>
<dbReference type="GO" id="GO:0055086">
    <property type="term" value="P:nucleobase-containing small molecule metabolic process"/>
    <property type="evidence" value="ECO:0007669"/>
    <property type="project" value="UniProtKB-ARBA"/>
</dbReference>
<dbReference type="NCBIfam" id="TIGR01354">
    <property type="entry name" value="cyt_deam_tetra"/>
    <property type="match status" value="1"/>
</dbReference>
<dbReference type="EMBL" id="JARQZJ010000091">
    <property type="protein sequence ID" value="KAK9883052.1"/>
    <property type="molecule type" value="Genomic_DNA"/>
</dbReference>
<evidence type="ECO:0000256" key="6">
    <source>
        <dbReference type="ARBA" id="ARBA00022801"/>
    </source>
</evidence>
<evidence type="ECO:0000256" key="9">
    <source>
        <dbReference type="ARBA" id="ARBA00049558"/>
    </source>
</evidence>
<evidence type="ECO:0000313" key="15">
    <source>
        <dbReference type="EMBL" id="KAK9883052.1"/>
    </source>
</evidence>
<evidence type="ECO:0000256" key="3">
    <source>
        <dbReference type="ARBA" id="ARBA00006576"/>
    </source>
</evidence>
<feature type="active site" description="Proton donor" evidence="10">
    <location>
        <position position="72"/>
    </location>
</feature>
<accession>A0AAW1USU4</accession>
<comment type="cofactor">
    <cofactor evidence="1 12 13">
        <name>Zn(2+)</name>
        <dbReference type="ChEBI" id="CHEBI:29105"/>
    </cofactor>
</comment>
<dbReference type="GO" id="GO:0004126">
    <property type="term" value="F:cytidine deaminase activity"/>
    <property type="evidence" value="ECO:0007669"/>
    <property type="project" value="UniProtKB-UniRule"/>
</dbReference>
<evidence type="ECO:0000259" key="14">
    <source>
        <dbReference type="PROSITE" id="PS51747"/>
    </source>
</evidence>
<comment type="caution">
    <text evidence="15">The sequence shown here is derived from an EMBL/GenBank/DDBJ whole genome shotgun (WGS) entry which is preliminary data.</text>
</comment>
<dbReference type="SUPFAM" id="SSF53927">
    <property type="entry name" value="Cytidine deaminase-like"/>
    <property type="match status" value="1"/>
</dbReference>
<gene>
    <name evidence="15" type="ORF">WA026_001260</name>
</gene>
<keyword evidence="7 12" id="KW-0862">Zinc</keyword>
<dbReference type="Gene3D" id="3.40.140.10">
    <property type="entry name" value="Cytidine Deaminase, domain 2"/>
    <property type="match status" value="1"/>
</dbReference>
<comment type="function">
    <text evidence="2 13">This enzyme scavenges exogenous and endogenous cytidine and 2'-deoxycytidine for UMP synthesis.</text>
</comment>
<evidence type="ECO:0000313" key="16">
    <source>
        <dbReference type="Proteomes" id="UP001431783"/>
    </source>
</evidence>
<comment type="catalytic activity">
    <reaction evidence="9 13">
        <text>cytidine + H2O + H(+) = uridine + NH4(+)</text>
        <dbReference type="Rhea" id="RHEA:16069"/>
        <dbReference type="ChEBI" id="CHEBI:15377"/>
        <dbReference type="ChEBI" id="CHEBI:15378"/>
        <dbReference type="ChEBI" id="CHEBI:16704"/>
        <dbReference type="ChEBI" id="CHEBI:17562"/>
        <dbReference type="ChEBI" id="CHEBI:28938"/>
        <dbReference type="EC" id="3.5.4.5"/>
    </reaction>
</comment>
<dbReference type="InterPro" id="IPR016193">
    <property type="entry name" value="Cytidine_deaminase-like"/>
</dbReference>
<evidence type="ECO:0000256" key="12">
    <source>
        <dbReference type="PIRSR" id="PIRSR606262-3"/>
    </source>
</evidence>
<dbReference type="NCBIfam" id="NF004064">
    <property type="entry name" value="PRK05578.1"/>
    <property type="match status" value="1"/>
</dbReference>
<dbReference type="PANTHER" id="PTHR11644:SF2">
    <property type="entry name" value="CYTIDINE DEAMINASE"/>
    <property type="match status" value="1"/>
</dbReference>
<dbReference type="EC" id="3.5.4.5" evidence="4 13"/>
<evidence type="ECO:0000256" key="7">
    <source>
        <dbReference type="ARBA" id="ARBA00022833"/>
    </source>
</evidence>
<feature type="binding site" evidence="12">
    <location>
        <position position="104"/>
    </location>
    <ligand>
        <name>Zn(2+)</name>
        <dbReference type="ChEBI" id="CHEBI:29105"/>
        <note>catalytic</note>
    </ligand>
</feature>
<feature type="binding site" evidence="11">
    <location>
        <begin position="59"/>
        <end position="65"/>
    </location>
    <ligand>
        <name>substrate</name>
    </ligand>
</feature>
<dbReference type="GO" id="GO:0072527">
    <property type="term" value="P:pyrimidine-containing compound metabolic process"/>
    <property type="evidence" value="ECO:0007669"/>
    <property type="project" value="UniProtKB-ARBA"/>
</dbReference>
<dbReference type="PANTHER" id="PTHR11644">
    <property type="entry name" value="CYTIDINE DEAMINASE"/>
    <property type="match status" value="1"/>
</dbReference>
<dbReference type="InterPro" id="IPR006262">
    <property type="entry name" value="Cyt_deam_tetra"/>
</dbReference>
<dbReference type="InterPro" id="IPR002125">
    <property type="entry name" value="CMP_dCMP_dom"/>
</dbReference>
<evidence type="ECO:0000256" key="13">
    <source>
        <dbReference type="RuleBase" id="RU364006"/>
    </source>
</evidence>
<evidence type="ECO:0000256" key="2">
    <source>
        <dbReference type="ARBA" id="ARBA00003949"/>
    </source>
</evidence>
<keyword evidence="5 12" id="KW-0479">Metal-binding</keyword>
<dbReference type="Proteomes" id="UP001431783">
    <property type="component" value="Unassembled WGS sequence"/>
</dbReference>
<dbReference type="GO" id="GO:0005829">
    <property type="term" value="C:cytosol"/>
    <property type="evidence" value="ECO:0007669"/>
    <property type="project" value="TreeGrafter"/>
</dbReference>